<dbReference type="EMBL" id="KN832006">
    <property type="protein sequence ID" value="KIN99275.1"/>
    <property type="molecule type" value="Genomic_DNA"/>
</dbReference>
<sequence length="136" mass="14703">MLTPTGTGGTFANKWAHSLDRPTIQPRGWVSVFEERILYSAPSTSGAACLHCPTQYNSPGHTITLIQLKASPPPFLSNFTRMPLFPQSFLCSHNPFCEYATAFILCDTNFQHARCVGSLATIILLGCGSLPAGVQS</sequence>
<keyword evidence="2" id="KW-1185">Reference proteome</keyword>
<protein>
    <submittedName>
        <fullName evidence="1">Uncharacterized protein</fullName>
    </submittedName>
</protein>
<proteinExistence type="predicted"/>
<reference evidence="2" key="2">
    <citation type="submission" date="2015-01" db="EMBL/GenBank/DDBJ databases">
        <title>Evolutionary Origins and Diversification of the Mycorrhizal Mutualists.</title>
        <authorList>
            <consortium name="DOE Joint Genome Institute"/>
            <consortium name="Mycorrhizal Genomics Consortium"/>
            <person name="Kohler A."/>
            <person name="Kuo A."/>
            <person name="Nagy L.G."/>
            <person name="Floudas D."/>
            <person name="Copeland A."/>
            <person name="Barry K.W."/>
            <person name="Cichocki N."/>
            <person name="Veneault-Fourrey C."/>
            <person name="LaButti K."/>
            <person name="Lindquist E.A."/>
            <person name="Lipzen A."/>
            <person name="Lundell T."/>
            <person name="Morin E."/>
            <person name="Murat C."/>
            <person name="Riley R."/>
            <person name="Ohm R."/>
            <person name="Sun H."/>
            <person name="Tunlid A."/>
            <person name="Henrissat B."/>
            <person name="Grigoriev I.V."/>
            <person name="Hibbett D.S."/>
            <person name="Martin F."/>
        </authorList>
    </citation>
    <scope>NUCLEOTIDE SEQUENCE [LARGE SCALE GENOMIC DNA]</scope>
    <source>
        <strain evidence="2">Marx 270</strain>
    </source>
</reference>
<dbReference type="AlphaFoldDB" id="A0A0C3NV37"/>
<organism evidence="1 2">
    <name type="scientific">Pisolithus tinctorius Marx 270</name>
    <dbReference type="NCBI Taxonomy" id="870435"/>
    <lineage>
        <taxon>Eukaryota</taxon>
        <taxon>Fungi</taxon>
        <taxon>Dikarya</taxon>
        <taxon>Basidiomycota</taxon>
        <taxon>Agaricomycotina</taxon>
        <taxon>Agaricomycetes</taxon>
        <taxon>Agaricomycetidae</taxon>
        <taxon>Boletales</taxon>
        <taxon>Sclerodermatineae</taxon>
        <taxon>Pisolithaceae</taxon>
        <taxon>Pisolithus</taxon>
    </lineage>
</organism>
<reference evidence="1 2" key="1">
    <citation type="submission" date="2014-04" db="EMBL/GenBank/DDBJ databases">
        <authorList>
            <consortium name="DOE Joint Genome Institute"/>
            <person name="Kuo A."/>
            <person name="Kohler A."/>
            <person name="Costa M.D."/>
            <person name="Nagy L.G."/>
            <person name="Floudas D."/>
            <person name="Copeland A."/>
            <person name="Barry K.W."/>
            <person name="Cichocki N."/>
            <person name="Veneault-Fourrey C."/>
            <person name="LaButti K."/>
            <person name="Lindquist E.A."/>
            <person name="Lipzen A."/>
            <person name="Lundell T."/>
            <person name="Morin E."/>
            <person name="Murat C."/>
            <person name="Sun H."/>
            <person name="Tunlid A."/>
            <person name="Henrissat B."/>
            <person name="Grigoriev I.V."/>
            <person name="Hibbett D.S."/>
            <person name="Martin F."/>
            <person name="Nordberg H.P."/>
            <person name="Cantor M.N."/>
            <person name="Hua S.X."/>
        </authorList>
    </citation>
    <scope>NUCLEOTIDE SEQUENCE [LARGE SCALE GENOMIC DNA]</scope>
    <source>
        <strain evidence="1 2">Marx 270</strain>
    </source>
</reference>
<gene>
    <name evidence="1" type="ORF">M404DRAFT_1004764</name>
</gene>
<name>A0A0C3NV37_PISTI</name>
<accession>A0A0C3NV37</accession>
<dbReference type="HOGENOM" id="CLU_1876279_0_0_1"/>
<dbReference type="Proteomes" id="UP000054217">
    <property type="component" value="Unassembled WGS sequence"/>
</dbReference>
<evidence type="ECO:0000313" key="1">
    <source>
        <dbReference type="EMBL" id="KIN99275.1"/>
    </source>
</evidence>
<evidence type="ECO:0000313" key="2">
    <source>
        <dbReference type="Proteomes" id="UP000054217"/>
    </source>
</evidence>
<dbReference type="InParanoid" id="A0A0C3NV37"/>